<proteinExistence type="predicted"/>
<organism evidence="6 7">
    <name type="scientific">Streptomyces venetus</name>
    <dbReference type="NCBI Taxonomy" id="1701086"/>
    <lineage>
        <taxon>Bacteria</taxon>
        <taxon>Bacillati</taxon>
        <taxon>Actinomycetota</taxon>
        <taxon>Actinomycetes</taxon>
        <taxon>Kitasatosporales</taxon>
        <taxon>Streptomycetaceae</taxon>
        <taxon>Streptomyces</taxon>
    </lineage>
</organism>
<evidence type="ECO:0000256" key="4">
    <source>
        <dbReference type="SAM" id="Coils"/>
    </source>
</evidence>
<feature type="transmembrane region" description="Helical" evidence="5">
    <location>
        <begin position="760"/>
        <end position="778"/>
    </location>
</feature>
<reference evidence="7" key="1">
    <citation type="journal article" date="2019" name="Int. J. Syst. Evol. Microbiol.">
        <title>The Global Catalogue of Microorganisms (GCM) 10K type strain sequencing project: providing services to taxonomists for standard genome sequencing and annotation.</title>
        <authorList>
            <consortium name="The Broad Institute Genomics Platform"/>
            <consortium name="The Broad Institute Genome Sequencing Center for Infectious Disease"/>
            <person name="Wu L."/>
            <person name="Ma J."/>
        </authorList>
    </citation>
    <scope>NUCLEOTIDE SEQUENCE [LARGE SCALE GENOMIC DNA]</scope>
    <source>
        <strain evidence="7">JCM 31290</strain>
    </source>
</reference>
<name>A0ABP8GFR0_9ACTN</name>
<evidence type="ECO:0000256" key="2">
    <source>
        <dbReference type="ARBA" id="ARBA00022803"/>
    </source>
</evidence>
<dbReference type="InterPro" id="IPR011990">
    <property type="entry name" value="TPR-like_helical_dom_sf"/>
</dbReference>
<feature type="coiled-coil region" evidence="4">
    <location>
        <begin position="361"/>
        <end position="388"/>
    </location>
</feature>
<dbReference type="PANTHER" id="PTHR44227:SF3">
    <property type="entry name" value="PROTEIN O-MANNOSYL-TRANSFERASE TMTC4"/>
    <property type="match status" value="1"/>
</dbReference>
<keyword evidence="1" id="KW-0677">Repeat</keyword>
<dbReference type="EMBL" id="BAABET010000007">
    <property type="protein sequence ID" value="GAA4323300.1"/>
    <property type="molecule type" value="Genomic_DNA"/>
</dbReference>
<dbReference type="SUPFAM" id="SSF48452">
    <property type="entry name" value="TPR-like"/>
    <property type="match status" value="3"/>
</dbReference>
<dbReference type="PROSITE" id="PS50005">
    <property type="entry name" value="TPR"/>
    <property type="match status" value="2"/>
</dbReference>
<keyword evidence="5" id="KW-0472">Membrane</keyword>
<dbReference type="Pfam" id="PF13181">
    <property type="entry name" value="TPR_8"/>
    <property type="match status" value="1"/>
</dbReference>
<evidence type="ECO:0000313" key="7">
    <source>
        <dbReference type="Proteomes" id="UP001501115"/>
    </source>
</evidence>
<keyword evidence="5" id="KW-0812">Transmembrane</keyword>
<feature type="repeat" description="TPR" evidence="3">
    <location>
        <begin position="383"/>
        <end position="416"/>
    </location>
</feature>
<gene>
    <name evidence="6" type="ORF">GCM10023086_49000</name>
</gene>
<protein>
    <recommendedName>
        <fullName evidence="8">Tetratricopeptide repeat protein</fullName>
    </recommendedName>
</protein>
<keyword evidence="2 3" id="KW-0802">TPR repeat</keyword>
<comment type="caution">
    <text evidence="6">The sequence shown here is derived from an EMBL/GenBank/DDBJ whole genome shotgun (WGS) entry which is preliminary data.</text>
</comment>
<keyword evidence="4" id="KW-0175">Coiled coil</keyword>
<dbReference type="PANTHER" id="PTHR44227">
    <property type="match status" value="1"/>
</dbReference>
<evidence type="ECO:0000256" key="5">
    <source>
        <dbReference type="SAM" id="Phobius"/>
    </source>
</evidence>
<dbReference type="InterPro" id="IPR052346">
    <property type="entry name" value="O-mannosyl-transferase_TMTC"/>
</dbReference>
<evidence type="ECO:0000256" key="1">
    <source>
        <dbReference type="ARBA" id="ARBA00022737"/>
    </source>
</evidence>
<sequence>MVLEPGDKYADQGRHEEALEAYEWALGVDRYNIRALRGKIAALVALCRWTDAEGAADEAVAMYPRDAGLRVARGWVLSEQDYAEDALREFEKASGIDPNSKEALQAQAAQLRYMRRWEEAEEAARIMSQLPDSTDAHVMLAWVLSDRGRHGDAMREVNEAIANEKKPHRWAWSTKTQFLAMRQRWEEAEKNGYKAIQELPDDLPQRSALCDVLRGEGKYEEAREHAEKAFSENPVHPKVLSDYIQILKELQEFKTAEEEARKVVAEHRRSVDAHTVLAQLLDSLCRPGEALKSYDDALALNPQFEPAIIGKSSALRGLGLLDEAQRFMGGHLERAHYRPFLVEQGMIELERGIAHPELDHFRKAEIRLEDLLENHSESAEEKGEALEQLGWVAFEQGDYRKADRQFKKAREQDPMHEYKYWLGSAWVSAREKKSDSREENSNCDVDSGLRRRIADFLDRAPNDPLAPLAHSWQGVIKFRDGDCAAAEQSFKKVVELAPFSSGHFALGSLYRMMGLYKESLESLERAKELNENDASVRIELGQLCLERSESSEDAEAAAWHFRRARMSTANRNEKGEAALGLAVALVRSRGDLKAAEDTLYTAIQVGDTVSDSTAKLHQALARVLVEDGDAVSESAEGEASMTPFYGEAQEAAKKAIQRNKNDPESYFVAGVAEQRLASQASSAFGQSRHRKSARCHFKRSKEYHHDEAGKREAGRAVELLGKSPLVGPAVAAPVVIFIVALVLLATWVNFLWWSEVTTTMVMTLTPVLLGLIFAGFLLPKVISLRLPGGVEARLEENLSIVPNVRPKVMLNPSRFTPSSSFFGSPSQLRWRMPKAWATRYIDR</sequence>
<keyword evidence="5" id="KW-1133">Transmembrane helix</keyword>
<evidence type="ECO:0000313" key="6">
    <source>
        <dbReference type="EMBL" id="GAA4323300.1"/>
    </source>
</evidence>
<accession>A0ABP8GFR0</accession>
<feature type="repeat" description="TPR" evidence="3">
    <location>
        <begin position="500"/>
        <end position="533"/>
    </location>
</feature>
<keyword evidence="7" id="KW-1185">Reference proteome</keyword>
<feature type="transmembrane region" description="Helical" evidence="5">
    <location>
        <begin position="725"/>
        <end position="748"/>
    </location>
</feature>
<evidence type="ECO:0008006" key="8">
    <source>
        <dbReference type="Google" id="ProtNLM"/>
    </source>
</evidence>
<dbReference type="SMART" id="SM00028">
    <property type="entry name" value="TPR"/>
    <property type="match status" value="10"/>
</dbReference>
<dbReference type="Gene3D" id="1.25.40.10">
    <property type="entry name" value="Tetratricopeptide repeat domain"/>
    <property type="match status" value="3"/>
</dbReference>
<evidence type="ECO:0000256" key="3">
    <source>
        <dbReference type="PROSITE-ProRule" id="PRU00339"/>
    </source>
</evidence>
<dbReference type="Pfam" id="PF14559">
    <property type="entry name" value="TPR_19"/>
    <property type="match status" value="1"/>
</dbReference>
<dbReference type="RefSeq" id="WP_345663771.1">
    <property type="nucleotide sequence ID" value="NZ_BAABET010000007.1"/>
</dbReference>
<dbReference type="Proteomes" id="UP001501115">
    <property type="component" value="Unassembled WGS sequence"/>
</dbReference>
<dbReference type="InterPro" id="IPR019734">
    <property type="entry name" value="TPR_rpt"/>
</dbReference>
<dbReference type="Pfam" id="PF13432">
    <property type="entry name" value="TPR_16"/>
    <property type="match status" value="1"/>
</dbReference>